<feature type="non-terminal residue" evidence="1">
    <location>
        <position position="1"/>
    </location>
</feature>
<reference evidence="1" key="1">
    <citation type="journal article" date="2020" name="Stud. Mycol.">
        <title>101 Dothideomycetes genomes: a test case for predicting lifestyles and emergence of pathogens.</title>
        <authorList>
            <person name="Haridas S."/>
            <person name="Albert R."/>
            <person name="Binder M."/>
            <person name="Bloem J."/>
            <person name="Labutti K."/>
            <person name="Salamov A."/>
            <person name="Andreopoulos B."/>
            <person name="Baker S."/>
            <person name="Barry K."/>
            <person name="Bills G."/>
            <person name="Bluhm B."/>
            <person name="Cannon C."/>
            <person name="Castanera R."/>
            <person name="Culley D."/>
            <person name="Daum C."/>
            <person name="Ezra D."/>
            <person name="Gonzalez J."/>
            <person name="Henrissat B."/>
            <person name="Kuo A."/>
            <person name="Liang C."/>
            <person name="Lipzen A."/>
            <person name="Lutzoni F."/>
            <person name="Magnuson J."/>
            <person name="Mondo S."/>
            <person name="Nolan M."/>
            <person name="Ohm R."/>
            <person name="Pangilinan J."/>
            <person name="Park H.-J."/>
            <person name="Ramirez L."/>
            <person name="Alfaro M."/>
            <person name="Sun H."/>
            <person name="Tritt A."/>
            <person name="Yoshinaga Y."/>
            <person name="Zwiers L.-H."/>
            <person name="Turgeon B."/>
            <person name="Goodwin S."/>
            <person name="Spatafora J."/>
            <person name="Crous P."/>
            <person name="Grigoriev I."/>
        </authorList>
    </citation>
    <scope>NUCLEOTIDE SEQUENCE</scope>
    <source>
        <strain evidence="1">CBS 113818</strain>
    </source>
</reference>
<accession>A0A6A6ZY01</accession>
<dbReference type="Proteomes" id="UP000799424">
    <property type="component" value="Unassembled WGS sequence"/>
</dbReference>
<sequence>DMRALEEGLYILYQNISSTISFNFDYPVSEEDLRMATKGLMAYLAHYIARNKRRANTPPFAENLEFHVLRTRNLDEDTINDDGTWTKGDKEWYYLVLSESEGGIGSGGDMQIIAEGWLRKEKAELLDGFREMVESQNAKWEMQDE</sequence>
<dbReference type="OrthoDB" id="3797996at2759"/>
<feature type="non-terminal residue" evidence="1">
    <location>
        <position position="145"/>
    </location>
</feature>
<gene>
    <name evidence="1" type="ORF">CC86DRAFT_257936</name>
</gene>
<name>A0A6A6ZY01_9PLEO</name>
<dbReference type="AlphaFoldDB" id="A0A6A6ZY01"/>
<evidence type="ECO:0000313" key="2">
    <source>
        <dbReference type="Proteomes" id="UP000799424"/>
    </source>
</evidence>
<protein>
    <submittedName>
        <fullName evidence="1">Uncharacterized protein</fullName>
    </submittedName>
</protein>
<dbReference type="EMBL" id="MU006227">
    <property type="protein sequence ID" value="KAF2825743.1"/>
    <property type="molecule type" value="Genomic_DNA"/>
</dbReference>
<evidence type="ECO:0000313" key="1">
    <source>
        <dbReference type="EMBL" id="KAF2825743.1"/>
    </source>
</evidence>
<organism evidence="1 2">
    <name type="scientific">Ophiobolus disseminans</name>
    <dbReference type="NCBI Taxonomy" id="1469910"/>
    <lineage>
        <taxon>Eukaryota</taxon>
        <taxon>Fungi</taxon>
        <taxon>Dikarya</taxon>
        <taxon>Ascomycota</taxon>
        <taxon>Pezizomycotina</taxon>
        <taxon>Dothideomycetes</taxon>
        <taxon>Pleosporomycetidae</taxon>
        <taxon>Pleosporales</taxon>
        <taxon>Pleosporineae</taxon>
        <taxon>Phaeosphaeriaceae</taxon>
        <taxon>Ophiobolus</taxon>
    </lineage>
</organism>
<keyword evidence="2" id="KW-1185">Reference proteome</keyword>
<proteinExistence type="predicted"/>